<feature type="repeat" description="ANK" evidence="3">
    <location>
        <begin position="257"/>
        <end position="289"/>
    </location>
</feature>
<feature type="region of interest" description="Disordered" evidence="5">
    <location>
        <begin position="106"/>
        <end position="125"/>
    </location>
</feature>
<organism evidence="6 7">
    <name type="scientific">Batrachochytrium dendrobatidis (strain JEL423)</name>
    <dbReference type="NCBI Taxonomy" id="403673"/>
    <lineage>
        <taxon>Eukaryota</taxon>
        <taxon>Fungi</taxon>
        <taxon>Fungi incertae sedis</taxon>
        <taxon>Chytridiomycota</taxon>
        <taxon>Chytridiomycota incertae sedis</taxon>
        <taxon>Chytridiomycetes</taxon>
        <taxon>Rhizophydiales</taxon>
        <taxon>Rhizophydiales incertae sedis</taxon>
        <taxon>Batrachochytrium</taxon>
    </lineage>
</organism>
<feature type="repeat" description="ANK" evidence="3">
    <location>
        <begin position="588"/>
        <end position="620"/>
    </location>
</feature>
<feature type="repeat" description="ANK" evidence="3">
    <location>
        <begin position="654"/>
        <end position="686"/>
    </location>
</feature>
<feature type="coiled-coil region" evidence="4">
    <location>
        <begin position="875"/>
        <end position="941"/>
    </location>
</feature>
<dbReference type="InterPro" id="IPR036770">
    <property type="entry name" value="Ankyrin_rpt-contain_sf"/>
</dbReference>
<dbReference type="OrthoDB" id="20052at2759"/>
<evidence type="ECO:0000256" key="2">
    <source>
        <dbReference type="ARBA" id="ARBA00023043"/>
    </source>
</evidence>
<feature type="repeat" description="ANK" evidence="3">
    <location>
        <begin position="290"/>
        <end position="322"/>
    </location>
</feature>
<accession>A0A177WLL7</accession>
<proteinExistence type="predicted"/>
<reference evidence="6 7" key="1">
    <citation type="submission" date="2006-10" db="EMBL/GenBank/DDBJ databases">
        <title>The Genome Sequence of Batrachochytrium dendrobatidis JEL423.</title>
        <authorList>
            <consortium name="The Broad Institute Genome Sequencing Platform"/>
            <person name="Birren B."/>
            <person name="Lander E."/>
            <person name="Galagan J."/>
            <person name="Cuomo C."/>
            <person name="Devon K."/>
            <person name="Jaffe D."/>
            <person name="Butler J."/>
            <person name="Alvarez P."/>
            <person name="Gnerre S."/>
            <person name="Grabherr M."/>
            <person name="Kleber M."/>
            <person name="Mauceli E."/>
            <person name="Brockman W."/>
            <person name="Young S."/>
            <person name="LaButti K."/>
            <person name="Sykes S."/>
            <person name="DeCaprio D."/>
            <person name="Crawford M."/>
            <person name="Koehrsen M."/>
            <person name="Engels R."/>
            <person name="Montgomery P."/>
            <person name="Pearson M."/>
            <person name="Howarth C."/>
            <person name="Larson L."/>
            <person name="White J."/>
            <person name="O'Leary S."/>
            <person name="Kodira C."/>
            <person name="Zeng Q."/>
            <person name="Yandava C."/>
            <person name="Alvarado L."/>
            <person name="Longcore J."/>
            <person name="James T."/>
        </authorList>
    </citation>
    <scope>NUCLEOTIDE SEQUENCE [LARGE SCALE GENOMIC DNA]</scope>
    <source>
        <strain evidence="6 7">JEL423</strain>
    </source>
</reference>
<evidence type="ECO:0000313" key="7">
    <source>
        <dbReference type="Proteomes" id="UP000077115"/>
    </source>
</evidence>
<dbReference type="STRING" id="403673.A0A177WLL7"/>
<dbReference type="InterPro" id="IPR000048">
    <property type="entry name" value="IQ_motif_EF-hand-BS"/>
</dbReference>
<name>A0A177WLL7_BATDL</name>
<dbReference type="SMART" id="SM00015">
    <property type="entry name" value="IQ"/>
    <property type="match status" value="3"/>
</dbReference>
<feature type="repeat" description="ANK" evidence="3">
    <location>
        <begin position="687"/>
        <end position="719"/>
    </location>
</feature>
<dbReference type="InterPro" id="IPR002110">
    <property type="entry name" value="Ankyrin_rpt"/>
</dbReference>
<dbReference type="Proteomes" id="UP000077115">
    <property type="component" value="Unassembled WGS sequence"/>
</dbReference>
<dbReference type="Pfam" id="PF00023">
    <property type="entry name" value="Ank"/>
    <property type="match status" value="1"/>
</dbReference>
<dbReference type="SUPFAM" id="SSF48403">
    <property type="entry name" value="Ankyrin repeat"/>
    <property type="match status" value="2"/>
</dbReference>
<dbReference type="AlphaFoldDB" id="A0A177WLL7"/>
<protein>
    <submittedName>
        <fullName evidence="6">Uncharacterized protein</fullName>
    </submittedName>
</protein>
<dbReference type="PROSITE" id="PS50297">
    <property type="entry name" value="ANK_REP_REGION"/>
    <property type="match status" value="7"/>
</dbReference>
<dbReference type="EMBL" id="DS022304">
    <property type="protein sequence ID" value="OAJ40696.1"/>
    <property type="molecule type" value="Genomic_DNA"/>
</dbReference>
<dbReference type="SMART" id="SM00248">
    <property type="entry name" value="ANK"/>
    <property type="match status" value="15"/>
</dbReference>
<sequence length="1249" mass="138699">MPPHSLIENDRTEGNRQVVLNSTGSSELSSNAISEHSPIVHGERHAVLGDERSHVEWQIPAFEYRHTAAATVPSTVAPPHSTGSKPFPTVLNQLSSIACDIRHRSKPSNKISTQKVNPNGHRNIGFDVDTGDHDILLPRFDEYPVLQGLLPENQDQDNPNEPRTHKYFTKPVVKNPEVFDQMYPIVIPTINNEPVVLQLMRIYYPRWPRKSFRYQLPILTPDNIKMFLFHLARIGDHEALRILCKSPMVDIESSDDTGRTALIFAAIGGHVHCIRLLCAHRAFINRQDRSGRTALHWAAYHGFVGAAKELCENRADILQEDYQGKSAIHCATYPETIDTLEYLIRIANPNMRHGAIMAINPNQRRKTLAGTVHPDDRTGPGNVTDLEQMTPLMWAAYHGHDRHIEVLLSVGHASAFMQDIEGKTALHWATSNRHGRCCEILLSKYPALINIPDKMGRVPLHYGCGEGNIAVVEMIMLSPGSNWNALDGLKRTPLHWAAVRGQPACINLLCQKGASINNVDDFGASALCYAIQHHNMDCVHVLLRKGAAVDSVDIQGRTPLMWASLQGNLEVIKMLIKANAKVTVKSKSGMTALHHAAYGGHTTCCTHLLRGGALIDAKDKHGQTALIKATMMGSENAVILLANEGAYPDEIDNQKRTALHWAAAGGSTNILQLLTSHGATINIQDANGRTPLAEASLAGHIDTVMWLLDQDANDALRDRNGVLPIHLAASKARIEVCKILHTPDTLNARDGCDIFKSKTPLDYVMETRSKDCIAALRDCNALTAKEIATKAAKKLQLTWRCYKGKKNQPRIIKKRPKHVESLIKFTNSSEAAAAATYIQSWYRCQRQKRIYIRTITMHRLMESRRADERLAEMNRQTAKETLLEAQKERERAELEFKSAQMEYLKRVEEIDWQKKELLKQWEEIQRLREIQNKQLQELQSQKYTDPLQPRGQPDESILIETGSKASLEQSSGGASDSEIKAAVDIQRAWRNHLSRVATRQRLASTLISTANPVSACSPLEDCSDELQAKSILNELSTSCNSTADPVKFNAELHTSSKATLHDKNELMLTGIESLASQPIIVAATPKSDTMEFSHAANTQSNSRLTSTIQMYSPSPPSKIIPTTTKGQGRRQHKTIFTSALLDNLTETTTLVNTKSQESLLSILKTSSQCEQQPSQNANKAYLPPQLLLAISPRSTVKSRVAISKSVVLEKTSATPRSIQNKSANAVNNDGYNHASDVLPDTESLFNVTL</sequence>
<keyword evidence="1" id="KW-0677">Repeat</keyword>
<dbReference type="PROSITE" id="PS50096">
    <property type="entry name" value="IQ"/>
    <property type="match status" value="1"/>
</dbReference>
<reference evidence="6 7" key="2">
    <citation type="submission" date="2016-05" db="EMBL/GenBank/DDBJ databases">
        <title>Lineage-specific infection strategies underlie the spectrum of fungal disease in amphibians.</title>
        <authorList>
            <person name="Cuomo C.A."/>
            <person name="Farrer R.A."/>
            <person name="James T."/>
            <person name="Longcore J."/>
            <person name="Birren B."/>
        </authorList>
    </citation>
    <scope>NUCLEOTIDE SEQUENCE [LARGE SCALE GENOMIC DNA]</scope>
    <source>
        <strain evidence="6 7">JEL423</strain>
    </source>
</reference>
<evidence type="ECO:0000313" key="6">
    <source>
        <dbReference type="EMBL" id="OAJ40696.1"/>
    </source>
</evidence>
<feature type="repeat" description="ANK" evidence="3">
    <location>
        <begin position="522"/>
        <end position="554"/>
    </location>
</feature>
<feature type="compositionally biased region" description="Polar residues" evidence="5">
    <location>
        <begin position="108"/>
        <end position="117"/>
    </location>
</feature>
<dbReference type="VEuPathDB" id="FungiDB:BDEG_24401"/>
<evidence type="ECO:0000256" key="5">
    <source>
        <dbReference type="SAM" id="MobiDB-lite"/>
    </source>
</evidence>
<dbReference type="PRINTS" id="PR01415">
    <property type="entry name" value="ANKYRIN"/>
</dbReference>
<dbReference type="eggNOG" id="KOG0504">
    <property type="taxonomic scope" value="Eukaryota"/>
</dbReference>
<evidence type="ECO:0000256" key="1">
    <source>
        <dbReference type="ARBA" id="ARBA00022737"/>
    </source>
</evidence>
<dbReference type="Gene3D" id="1.25.40.20">
    <property type="entry name" value="Ankyrin repeat-containing domain"/>
    <property type="match status" value="3"/>
</dbReference>
<dbReference type="Pfam" id="PF12796">
    <property type="entry name" value="Ank_2"/>
    <property type="match status" value="4"/>
</dbReference>
<dbReference type="PANTHER" id="PTHR24161">
    <property type="entry name" value="ANK_REP_REGION DOMAIN-CONTAINING PROTEIN-RELATED"/>
    <property type="match status" value="1"/>
</dbReference>
<evidence type="ECO:0000256" key="3">
    <source>
        <dbReference type="PROSITE-ProRule" id="PRU00023"/>
    </source>
</evidence>
<keyword evidence="2 3" id="KW-0040">ANK repeat</keyword>
<keyword evidence="4" id="KW-0175">Coiled coil</keyword>
<dbReference type="PROSITE" id="PS50088">
    <property type="entry name" value="ANK_REPEAT"/>
    <property type="match status" value="9"/>
</dbReference>
<feature type="repeat" description="ANK" evidence="3">
    <location>
        <begin position="555"/>
        <end position="587"/>
    </location>
</feature>
<gene>
    <name evidence="6" type="ORF">BDEG_24401</name>
</gene>
<dbReference type="PANTHER" id="PTHR24161:SF124">
    <property type="entry name" value="TRANSIENT RECEPTOR POTENTIAL CHANNEL PYREXIA"/>
    <property type="match status" value="1"/>
</dbReference>
<feature type="repeat" description="ANK" evidence="3">
    <location>
        <begin position="455"/>
        <end position="488"/>
    </location>
</feature>
<feature type="repeat" description="ANK" evidence="3">
    <location>
        <begin position="489"/>
        <end position="521"/>
    </location>
</feature>
<evidence type="ECO:0000256" key="4">
    <source>
        <dbReference type="SAM" id="Coils"/>
    </source>
</evidence>